<keyword evidence="2" id="KW-0472">Membrane</keyword>
<feature type="compositionally biased region" description="Basic and acidic residues" evidence="1">
    <location>
        <begin position="313"/>
        <end position="326"/>
    </location>
</feature>
<keyword evidence="2" id="KW-1133">Transmembrane helix</keyword>
<dbReference type="Proteomes" id="UP000199181">
    <property type="component" value="Unassembled WGS sequence"/>
</dbReference>
<protein>
    <submittedName>
        <fullName evidence="3">Uncharacterized protein</fullName>
    </submittedName>
</protein>
<feature type="transmembrane region" description="Helical" evidence="2">
    <location>
        <begin position="151"/>
        <end position="174"/>
    </location>
</feature>
<feature type="region of interest" description="Disordered" evidence="1">
    <location>
        <begin position="33"/>
        <end position="106"/>
    </location>
</feature>
<accession>A0A1I0KRV7</accession>
<feature type="compositionally biased region" description="Basic and acidic residues" evidence="1">
    <location>
        <begin position="203"/>
        <end position="212"/>
    </location>
</feature>
<evidence type="ECO:0000313" key="3">
    <source>
        <dbReference type="EMBL" id="SEU27571.1"/>
    </source>
</evidence>
<dbReference type="InterPro" id="IPR049806">
    <property type="entry name" value="MasK-like_C"/>
</dbReference>
<sequence length="414" mass="44133">MGRHQEPELESAVSADVHDALGEDLDAYLDRELLRPPAPKPASRAVMAPRKPRKSLQGMLALAAEEERWLCSEPGPEGQSESPPLLREAAPGKKPPEVSETQTPQVLLPELAWGSEPAPLSEAESASLQKPWQTLEDTLRPPAPRRRLGPVLWGMGVLGMGALGVGAACAFWAMRPAVLRSQEVSEAAAPTGPVAVVAQAPAEPERVPEPPRLKPPVRQTVAAAEPARDLPKAPGPAAVKAAPPAVAPVAKAPPTPTAPEPSKLDSAEELDAEFAQKLSVADKRSAPAPERKRAAPGWGPSKVEEEDLGDSSDVSHRGELPERLEPSEIQSVVVANQPAIASCIRRHKEATGSEGGSFVLRWTILASGSTAQVGMASEEMRGTPLARCIEGLVRGWKFPRHRVQQAPIQFPFRF</sequence>
<dbReference type="AlphaFoldDB" id="A0A1I0KRV7"/>
<gene>
    <name evidence="3" type="ORF">SAMN05443639_11317</name>
</gene>
<name>A0A1I0KRV7_9BACT</name>
<feature type="compositionally biased region" description="Low complexity" evidence="1">
    <location>
        <begin position="235"/>
        <end position="250"/>
    </location>
</feature>
<feature type="region of interest" description="Disordered" evidence="1">
    <location>
        <begin position="279"/>
        <end position="326"/>
    </location>
</feature>
<reference evidence="4" key="1">
    <citation type="submission" date="2016-10" db="EMBL/GenBank/DDBJ databases">
        <authorList>
            <person name="Varghese N."/>
            <person name="Submissions S."/>
        </authorList>
    </citation>
    <scope>NUCLEOTIDE SEQUENCE [LARGE SCALE GENOMIC DNA]</scope>
    <source>
        <strain evidence="4">DSM 16858</strain>
    </source>
</reference>
<proteinExistence type="predicted"/>
<evidence type="ECO:0000256" key="2">
    <source>
        <dbReference type="SAM" id="Phobius"/>
    </source>
</evidence>
<keyword evidence="2" id="KW-0812">Transmembrane</keyword>
<feature type="compositionally biased region" description="Basic and acidic residues" evidence="1">
    <location>
        <begin position="280"/>
        <end position="293"/>
    </location>
</feature>
<evidence type="ECO:0000256" key="1">
    <source>
        <dbReference type="SAM" id="MobiDB-lite"/>
    </source>
</evidence>
<dbReference type="RefSeq" id="WP_143076143.1">
    <property type="nucleotide sequence ID" value="NZ_FOIJ01000013.1"/>
</dbReference>
<feature type="region of interest" description="Disordered" evidence="1">
    <location>
        <begin position="202"/>
        <end position="266"/>
    </location>
</feature>
<feature type="compositionally biased region" description="Low complexity" evidence="1">
    <location>
        <begin position="72"/>
        <end position="84"/>
    </location>
</feature>
<keyword evidence="4" id="KW-1185">Reference proteome</keyword>
<dbReference type="NCBIfam" id="NF033768">
    <property type="entry name" value="myxo_SS_tail"/>
    <property type="match status" value="1"/>
</dbReference>
<evidence type="ECO:0000313" key="4">
    <source>
        <dbReference type="Proteomes" id="UP000199181"/>
    </source>
</evidence>
<organism evidence="3 4">
    <name type="scientific">Stigmatella erecta</name>
    <dbReference type="NCBI Taxonomy" id="83460"/>
    <lineage>
        <taxon>Bacteria</taxon>
        <taxon>Pseudomonadati</taxon>
        <taxon>Myxococcota</taxon>
        <taxon>Myxococcia</taxon>
        <taxon>Myxococcales</taxon>
        <taxon>Cystobacterineae</taxon>
        <taxon>Archangiaceae</taxon>
        <taxon>Stigmatella</taxon>
    </lineage>
</organism>
<dbReference type="EMBL" id="FOIJ01000013">
    <property type="protein sequence ID" value="SEU27571.1"/>
    <property type="molecule type" value="Genomic_DNA"/>
</dbReference>